<dbReference type="SUPFAM" id="SSF52172">
    <property type="entry name" value="CheY-like"/>
    <property type="match status" value="1"/>
</dbReference>
<dbReference type="STRING" id="1909395.BKM31_14330"/>
<keyword evidence="2" id="KW-0805">Transcription regulation</keyword>
<dbReference type="GO" id="GO:0006355">
    <property type="term" value="P:regulation of DNA-templated transcription"/>
    <property type="evidence" value="ECO:0007669"/>
    <property type="project" value="InterPro"/>
</dbReference>
<evidence type="ECO:0000256" key="2">
    <source>
        <dbReference type="ARBA" id="ARBA00023015"/>
    </source>
</evidence>
<keyword evidence="9" id="KW-1185">Reference proteome</keyword>
<dbReference type="PANTHER" id="PTHR43214">
    <property type="entry name" value="TWO-COMPONENT RESPONSE REGULATOR"/>
    <property type="match status" value="1"/>
</dbReference>
<dbReference type="OrthoDB" id="9808843at2"/>
<keyword evidence="4" id="KW-0804">Transcription</keyword>
<feature type="modified residue" description="4-aspartylphosphate" evidence="5">
    <location>
        <position position="56"/>
    </location>
</feature>
<keyword evidence="1 5" id="KW-0597">Phosphoprotein</keyword>
<dbReference type="CDD" id="cd06170">
    <property type="entry name" value="LuxR_C_like"/>
    <property type="match status" value="1"/>
</dbReference>
<evidence type="ECO:0000256" key="1">
    <source>
        <dbReference type="ARBA" id="ARBA00022553"/>
    </source>
</evidence>
<dbReference type="SMART" id="SM00448">
    <property type="entry name" value="REC"/>
    <property type="match status" value="1"/>
</dbReference>
<dbReference type="InterPro" id="IPR000792">
    <property type="entry name" value="Tscrpt_reg_LuxR_C"/>
</dbReference>
<dbReference type="Gene3D" id="3.40.50.2300">
    <property type="match status" value="1"/>
</dbReference>
<dbReference type="InterPro" id="IPR039420">
    <property type="entry name" value="WalR-like"/>
</dbReference>
<dbReference type="PANTHER" id="PTHR43214:SF24">
    <property type="entry name" value="TRANSCRIPTIONAL REGULATORY PROTEIN NARL-RELATED"/>
    <property type="match status" value="1"/>
</dbReference>
<organism evidence="8 9">
    <name type="scientific">[Actinomadura] parvosata subsp. kistnae</name>
    <dbReference type="NCBI Taxonomy" id="1909395"/>
    <lineage>
        <taxon>Bacteria</taxon>
        <taxon>Bacillati</taxon>
        <taxon>Actinomycetota</taxon>
        <taxon>Actinomycetes</taxon>
        <taxon>Streptosporangiales</taxon>
        <taxon>Streptosporangiaceae</taxon>
        <taxon>Nonomuraea</taxon>
    </lineage>
</organism>
<gene>
    <name evidence="8" type="ORF">BKM31_14330</name>
</gene>
<dbReference type="AlphaFoldDB" id="A0A1U9ZX16"/>
<name>A0A1U9ZX16_9ACTN</name>
<dbReference type="PROSITE" id="PS50043">
    <property type="entry name" value="HTH_LUXR_2"/>
    <property type="match status" value="1"/>
</dbReference>
<feature type="domain" description="HTH luxR-type" evidence="6">
    <location>
        <begin position="151"/>
        <end position="217"/>
    </location>
</feature>
<dbReference type="SUPFAM" id="SSF46894">
    <property type="entry name" value="C-terminal effector domain of the bipartite response regulators"/>
    <property type="match status" value="1"/>
</dbReference>
<evidence type="ECO:0000256" key="3">
    <source>
        <dbReference type="ARBA" id="ARBA00023125"/>
    </source>
</evidence>
<dbReference type="EMBL" id="CP017717">
    <property type="protein sequence ID" value="AQZ62482.1"/>
    <property type="molecule type" value="Genomic_DNA"/>
</dbReference>
<dbReference type="PROSITE" id="PS00622">
    <property type="entry name" value="HTH_LUXR_1"/>
    <property type="match status" value="1"/>
</dbReference>
<keyword evidence="3 8" id="KW-0238">DNA-binding</keyword>
<dbReference type="PRINTS" id="PR00038">
    <property type="entry name" value="HTHLUXR"/>
</dbReference>
<evidence type="ECO:0000256" key="4">
    <source>
        <dbReference type="ARBA" id="ARBA00023163"/>
    </source>
</evidence>
<feature type="domain" description="Response regulatory" evidence="7">
    <location>
        <begin position="5"/>
        <end position="121"/>
    </location>
</feature>
<dbReference type="PROSITE" id="PS50110">
    <property type="entry name" value="RESPONSE_REGULATORY"/>
    <property type="match status" value="1"/>
</dbReference>
<dbReference type="InterPro" id="IPR058245">
    <property type="entry name" value="NreC/VraR/RcsB-like_REC"/>
</dbReference>
<dbReference type="Pfam" id="PF00072">
    <property type="entry name" value="Response_reg"/>
    <property type="match status" value="1"/>
</dbReference>
<sequence>MTGIRVLVCDDEQLLREALVRLVGAAGDLTVVGAVGDGASAVEAAAAHEPDVVLMDIRLPGMDGIEATRRIVARGGPSRVLILTTYDLDSYVYAGLQAGASGFLLKDAPGERIRDGIRIVASGQSVLAPEATTRMIEALRPVLPTEEDRALLEAAGRLTGREREVCDLLARGLSNDEIAARLVISRYTVKVHVSNVLAKLGLPGRVHVLLAWSRLRGGFGSR</sequence>
<dbReference type="InterPro" id="IPR011006">
    <property type="entry name" value="CheY-like_superfamily"/>
</dbReference>
<dbReference type="RefSeq" id="WP_155127140.1">
    <property type="nucleotide sequence ID" value="NZ_CP017717.1"/>
</dbReference>
<evidence type="ECO:0000313" key="8">
    <source>
        <dbReference type="EMBL" id="AQZ62482.1"/>
    </source>
</evidence>
<dbReference type="InterPro" id="IPR001789">
    <property type="entry name" value="Sig_transdc_resp-reg_receiver"/>
</dbReference>
<dbReference type="GO" id="GO:0000160">
    <property type="term" value="P:phosphorelay signal transduction system"/>
    <property type="evidence" value="ECO:0007669"/>
    <property type="project" value="InterPro"/>
</dbReference>
<evidence type="ECO:0000256" key="5">
    <source>
        <dbReference type="PROSITE-ProRule" id="PRU00169"/>
    </source>
</evidence>
<protein>
    <submittedName>
        <fullName evidence="8">DNA-binding response regulator</fullName>
    </submittedName>
</protein>
<dbReference type="GO" id="GO:0003677">
    <property type="term" value="F:DNA binding"/>
    <property type="evidence" value="ECO:0007669"/>
    <property type="project" value="UniProtKB-KW"/>
</dbReference>
<reference evidence="9" key="1">
    <citation type="journal article" date="2017" name="Med. Chem. Commun.">
        <title>Nonomuraea sp. ATCC 55076 harbours the largest actinomycete chromosome to date and the kistamicin biosynthetic gene cluster.</title>
        <authorList>
            <person name="Nazari B."/>
            <person name="Forneris C.C."/>
            <person name="Gibson M.I."/>
            <person name="Moon K."/>
            <person name="Schramma K.R."/>
            <person name="Seyedsayamdost M.R."/>
        </authorList>
    </citation>
    <scope>NUCLEOTIDE SEQUENCE [LARGE SCALE GENOMIC DNA]</scope>
    <source>
        <strain evidence="9">ATCC 55076</strain>
    </source>
</reference>
<dbReference type="Pfam" id="PF00196">
    <property type="entry name" value="GerE"/>
    <property type="match status" value="1"/>
</dbReference>
<accession>A0A1U9ZX16</accession>
<dbReference type="SMART" id="SM00421">
    <property type="entry name" value="HTH_LUXR"/>
    <property type="match status" value="1"/>
</dbReference>
<evidence type="ECO:0000259" key="6">
    <source>
        <dbReference type="PROSITE" id="PS50043"/>
    </source>
</evidence>
<dbReference type="KEGG" id="noa:BKM31_14330"/>
<evidence type="ECO:0000259" key="7">
    <source>
        <dbReference type="PROSITE" id="PS50110"/>
    </source>
</evidence>
<dbReference type="Proteomes" id="UP000190797">
    <property type="component" value="Chromosome"/>
</dbReference>
<dbReference type="CDD" id="cd17535">
    <property type="entry name" value="REC_NarL-like"/>
    <property type="match status" value="1"/>
</dbReference>
<proteinExistence type="predicted"/>
<evidence type="ECO:0000313" key="9">
    <source>
        <dbReference type="Proteomes" id="UP000190797"/>
    </source>
</evidence>
<dbReference type="InterPro" id="IPR016032">
    <property type="entry name" value="Sig_transdc_resp-reg_C-effctor"/>
</dbReference>